<evidence type="ECO:0000313" key="10">
    <source>
        <dbReference type="EMBL" id="AQS22584.1"/>
    </source>
</evidence>
<evidence type="ECO:0000256" key="4">
    <source>
        <dbReference type="ARBA" id="ARBA00022692"/>
    </source>
</evidence>
<evidence type="ECO:0000256" key="7">
    <source>
        <dbReference type="ARBA" id="ARBA00023128"/>
    </source>
</evidence>
<evidence type="ECO:0000256" key="1">
    <source>
        <dbReference type="ARBA" id="ARBA00004434"/>
    </source>
</evidence>
<dbReference type="InterPro" id="IPR034884">
    <property type="entry name" value="Cytochrome_c_oxidase_VIc/VIIs"/>
</dbReference>
<comment type="subcellular location">
    <subcellularLocation>
        <location evidence="1">Mitochondrion inner membrane</location>
        <topology evidence="1">Single-pass membrane protein</topology>
    </subcellularLocation>
</comment>
<keyword evidence="4 9" id="KW-0812">Transmembrane</keyword>
<dbReference type="GO" id="GO:0005743">
    <property type="term" value="C:mitochondrial inner membrane"/>
    <property type="evidence" value="ECO:0007669"/>
    <property type="project" value="UniProtKB-SubCell"/>
</dbReference>
<dbReference type="PANTHER" id="PTHR48416">
    <property type="entry name" value="CYTOCHROME C OXIDASE SUBUNIT 6C"/>
    <property type="match status" value="1"/>
</dbReference>
<keyword evidence="8 9" id="KW-0472">Membrane</keyword>
<name>A0A1S6GL50_9MAXI</name>
<comment type="pathway">
    <text evidence="2">Energy metabolism; oxidative phosphorylation.</text>
</comment>
<dbReference type="AlphaFoldDB" id="A0A1S6GL50"/>
<keyword evidence="5" id="KW-0999">Mitochondrion inner membrane</keyword>
<proteinExistence type="evidence at transcript level"/>
<protein>
    <submittedName>
        <fullName evidence="10">Mitochondrial cytochrome c oxidase subunit 6c</fullName>
    </submittedName>
</protein>
<dbReference type="Pfam" id="PF02937">
    <property type="entry name" value="COX6C"/>
    <property type="match status" value="1"/>
</dbReference>
<evidence type="ECO:0000256" key="9">
    <source>
        <dbReference type="SAM" id="Phobius"/>
    </source>
</evidence>
<evidence type="ECO:0000256" key="3">
    <source>
        <dbReference type="ARBA" id="ARBA00007204"/>
    </source>
</evidence>
<evidence type="ECO:0000256" key="8">
    <source>
        <dbReference type="ARBA" id="ARBA00023136"/>
    </source>
</evidence>
<evidence type="ECO:0000256" key="6">
    <source>
        <dbReference type="ARBA" id="ARBA00022989"/>
    </source>
</evidence>
<evidence type="ECO:0000256" key="5">
    <source>
        <dbReference type="ARBA" id="ARBA00022792"/>
    </source>
</evidence>
<dbReference type="Gene3D" id="4.10.93.10">
    <property type="entry name" value="Mitochondrial cytochrome c oxidase subunit VIc/VIIs"/>
    <property type="match status" value="1"/>
</dbReference>
<reference evidence="10" key="1">
    <citation type="journal article" date="2017" name="Aquat. Toxicol.">
        <title>Spliced leader-based analyses reveal the effects of polycyclic aromatic hydrocarbons on gene expression in the copepod Pseudodiaptomus poplesia.</title>
        <authorList>
            <person name="Zhuang Y."/>
            <person name="Yang F."/>
            <person name="Xu D."/>
            <person name="Chen H."/>
            <person name="Zhang H."/>
            <person name="Liu G."/>
        </authorList>
    </citation>
    <scope>NUCLEOTIDE SEQUENCE</scope>
</reference>
<sequence>MSSAVARIAKPNLRNLHVQEVKRNLLIATGISTLAGVGWYFAIIKPRKDNYARFYKTYDAQADFERMKAAGVFQSC</sequence>
<dbReference type="InterPro" id="IPR037169">
    <property type="entry name" value="Cytochrome_c_oxidase_VIc_sf"/>
</dbReference>
<dbReference type="EMBL" id="KY314150">
    <property type="protein sequence ID" value="AQS22584.1"/>
    <property type="molecule type" value="mRNA"/>
</dbReference>
<keyword evidence="6 9" id="KW-1133">Transmembrane helix</keyword>
<evidence type="ECO:0000256" key="2">
    <source>
        <dbReference type="ARBA" id="ARBA00004673"/>
    </source>
</evidence>
<dbReference type="SUPFAM" id="SSF81415">
    <property type="entry name" value="Mitochondrial cytochrome c oxidase subunit VIc"/>
    <property type="match status" value="1"/>
</dbReference>
<comment type="similarity">
    <text evidence="3">Belongs to the cytochrome c oxidase subunit 6c family.</text>
</comment>
<feature type="transmembrane region" description="Helical" evidence="9">
    <location>
        <begin position="25"/>
        <end position="44"/>
    </location>
</feature>
<dbReference type="PANTHER" id="PTHR48416:SF1">
    <property type="entry name" value="CYTOCHROME C OXIDASE SUBUNIT 6C"/>
    <property type="match status" value="1"/>
</dbReference>
<accession>A0A1S6GL50</accession>
<keyword evidence="7" id="KW-0496">Mitochondrion</keyword>
<organism evidence="10">
    <name type="scientific">Pseudodiaptomus poplesia</name>
    <dbReference type="NCBI Taxonomy" id="213370"/>
    <lineage>
        <taxon>Eukaryota</taxon>
        <taxon>Metazoa</taxon>
        <taxon>Ecdysozoa</taxon>
        <taxon>Arthropoda</taxon>
        <taxon>Crustacea</taxon>
        <taxon>Multicrustacea</taxon>
        <taxon>Hexanauplia</taxon>
        <taxon>Copepoda</taxon>
        <taxon>Calanoida</taxon>
        <taxon>Pseudodiaptomidae</taxon>
        <taxon>Pseudodiaptomus</taxon>
    </lineage>
</organism>
<dbReference type="InterPro" id="IPR051389">
    <property type="entry name" value="Cytochrome_c_oxidase_VIc"/>
</dbReference>